<gene>
    <name evidence="1" type="ORF">F0U60_48370</name>
</gene>
<keyword evidence="2" id="KW-1185">Reference proteome</keyword>
<reference evidence="1 2" key="1">
    <citation type="submission" date="2019-08" db="EMBL/GenBank/DDBJ databases">
        <title>Archangium and Cystobacter genomes.</title>
        <authorList>
            <person name="Chen I.-C.K."/>
            <person name="Wielgoss S."/>
        </authorList>
    </citation>
    <scope>NUCLEOTIDE SEQUENCE [LARGE SCALE GENOMIC DNA]</scope>
    <source>
        <strain evidence="1 2">Cbm 6</strain>
    </source>
</reference>
<protein>
    <submittedName>
        <fullName evidence="1">Uncharacterized protein</fullName>
    </submittedName>
</protein>
<dbReference type="RefSeq" id="WP_395810941.1">
    <property type="nucleotide sequence ID" value="NZ_CP043494.1"/>
</dbReference>
<proteinExistence type="predicted"/>
<name>A0ABY9X6S1_9BACT</name>
<evidence type="ECO:0000313" key="1">
    <source>
        <dbReference type="EMBL" id="WNG51084.1"/>
    </source>
</evidence>
<dbReference type="Proteomes" id="UP001611383">
    <property type="component" value="Chromosome"/>
</dbReference>
<evidence type="ECO:0000313" key="2">
    <source>
        <dbReference type="Proteomes" id="UP001611383"/>
    </source>
</evidence>
<accession>A0ABY9X6S1</accession>
<dbReference type="EMBL" id="CP043494">
    <property type="protein sequence ID" value="WNG51084.1"/>
    <property type="molecule type" value="Genomic_DNA"/>
</dbReference>
<sequence>MSASVGLIVTGKCEQKGLCDSLARVFPEVRFELLDRVESFTSADVRELPEAAGSGTTLDKFAASLVAAVEEEPPDLVVAIDDLELVNAPHPELVASRVRDAVHAHLARHTWTSEATRDKVTQRVRERCSFHLLAPMIEAYFFAEPEALVRAGAGRPSQVDASSIDLEAFVTGDPDFLNHPDVAHKQSPKRKSWAIPLPERARHPKHYLRFLCDPTNPYTDRYVETKGGAEALRKLDWARVFAHTERVRLARSLFEDIADRLGVPHPFPGQGHPATADFKNARVLRNL</sequence>
<organism evidence="1 2">
    <name type="scientific">Archangium minus</name>
    <dbReference type="NCBI Taxonomy" id="83450"/>
    <lineage>
        <taxon>Bacteria</taxon>
        <taxon>Pseudomonadati</taxon>
        <taxon>Myxococcota</taxon>
        <taxon>Myxococcia</taxon>
        <taxon>Myxococcales</taxon>
        <taxon>Cystobacterineae</taxon>
        <taxon>Archangiaceae</taxon>
        <taxon>Archangium</taxon>
    </lineage>
</organism>